<dbReference type="GeneID" id="54303315"/>
<name>A0A6A6B609_9PEZI</name>
<keyword evidence="3" id="KW-1185">Reference proteome</keyword>
<dbReference type="Pfam" id="PF26639">
    <property type="entry name" value="Het-6_barrel"/>
    <property type="match status" value="1"/>
</dbReference>
<gene>
    <name evidence="2" type="ORF">K452DRAFT_353118</name>
</gene>
<dbReference type="InterPro" id="IPR052895">
    <property type="entry name" value="HetReg/Transcr_Mod"/>
</dbReference>
<dbReference type="Proteomes" id="UP000799438">
    <property type="component" value="Unassembled WGS sequence"/>
</dbReference>
<reference evidence="2" key="1">
    <citation type="journal article" date="2020" name="Stud. Mycol.">
        <title>101 Dothideomycetes genomes: a test case for predicting lifestyles and emergence of pathogens.</title>
        <authorList>
            <person name="Haridas S."/>
            <person name="Albert R."/>
            <person name="Binder M."/>
            <person name="Bloem J."/>
            <person name="Labutti K."/>
            <person name="Salamov A."/>
            <person name="Andreopoulos B."/>
            <person name="Baker S."/>
            <person name="Barry K."/>
            <person name="Bills G."/>
            <person name="Bluhm B."/>
            <person name="Cannon C."/>
            <person name="Castanera R."/>
            <person name="Culley D."/>
            <person name="Daum C."/>
            <person name="Ezra D."/>
            <person name="Gonzalez J."/>
            <person name="Henrissat B."/>
            <person name="Kuo A."/>
            <person name="Liang C."/>
            <person name="Lipzen A."/>
            <person name="Lutzoni F."/>
            <person name="Magnuson J."/>
            <person name="Mondo S."/>
            <person name="Nolan M."/>
            <person name="Ohm R."/>
            <person name="Pangilinan J."/>
            <person name="Park H.-J."/>
            <person name="Ramirez L."/>
            <person name="Alfaro M."/>
            <person name="Sun H."/>
            <person name="Tritt A."/>
            <person name="Yoshinaga Y."/>
            <person name="Zwiers L.-H."/>
            <person name="Turgeon B."/>
            <person name="Goodwin S."/>
            <person name="Spatafora J."/>
            <person name="Crous P."/>
            <person name="Grigoriev I."/>
        </authorList>
    </citation>
    <scope>NUCLEOTIDE SEQUENCE</scope>
    <source>
        <strain evidence="2">CBS 121167</strain>
    </source>
</reference>
<feature type="domain" description="Heterokaryon incompatibility" evidence="1">
    <location>
        <begin position="86"/>
        <end position="230"/>
    </location>
</feature>
<dbReference type="EMBL" id="ML995497">
    <property type="protein sequence ID" value="KAF2138221.1"/>
    <property type="molecule type" value="Genomic_DNA"/>
</dbReference>
<evidence type="ECO:0000313" key="3">
    <source>
        <dbReference type="Proteomes" id="UP000799438"/>
    </source>
</evidence>
<dbReference type="InterPro" id="IPR010730">
    <property type="entry name" value="HET"/>
</dbReference>
<dbReference type="PANTHER" id="PTHR24148">
    <property type="entry name" value="ANKYRIN REPEAT DOMAIN-CONTAINING PROTEIN 39 HOMOLOG-RELATED"/>
    <property type="match status" value="1"/>
</dbReference>
<dbReference type="RefSeq" id="XP_033393934.1">
    <property type="nucleotide sequence ID" value="XM_033545809.1"/>
</dbReference>
<protein>
    <recommendedName>
        <fullName evidence="1">Heterokaryon incompatibility domain-containing protein</fullName>
    </recommendedName>
</protein>
<dbReference type="Pfam" id="PF06985">
    <property type="entry name" value="HET"/>
    <property type="match status" value="1"/>
</dbReference>
<proteinExistence type="predicted"/>
<accession>A0A6A6B609</accession>
<evidence type="ECO:0000259" key="1">
    <source>
        <dbReference type="Pfam" id="PF06985"/>
    </source>
</evidence>
<dbReference type="AlphaFoldDB" id="A0A6A6B609"/>
<organism evidence="2 3">
    <name type="scientific">Aplosporella prunicola CBS 121167</name>
    <dbReference type="NCBI Taxonomy" id="1176127"/>
    <lineage>
        <taxon>Eukaryota</taxon>
        <taxon>Fungi</taxon>
        <taxon>Dikarya</taxon>
        <taxon>Ascomycota</taxon>
        <taxon>Pezizomycotina</taxon>
        <taxon>Dothideomycetes</taxon>
        <taxon>Dothideomycetes incertae sedis</taxon>
        <taxon>Botryosphaeriales</taxon>
        <taxon>Aplosporellaceae</taxon>
        <taxon>Aplosporella</taxon>
    </lineage>
</organism>
<dbReference type="OrthoDB" id="2288928at2759"/>
<dbReference type="PANTHER" id="PTHR24148:SF80">
    <property type="entry name" value="HETEROKARYON INCOMPATIBILITY DOMAIN-CONTAINING PROTEIN"/>
    <property type="match status" value="1"/>
</dbReference>
<sequence length="641" mass="73262">MEANFSISVNPKTFQFARTDGITAEAANVYRRDLWRITSKKQIAQPRGFYRPICNAQEIRVLEIYPGHFWDDLRGSLHHCSVEFDYTWGVANPGTDTLIDCDGFKLPITRSLEMALRHFRHKEHSINLWVDQICINQNDAREKEEQISLMSKIYSHAINTAIWLGEGTDRSEEVFKLLELIDTMFQFEDRSPNPEEFERLFLPHPDDPIWKHLWEMLNRKWFSRLWIIQETILSNFLWVICGNTIAYWKDFAGTCDKLVLTGFSTWLQNKHGNTVYDSETGGCRSIQVLSSERYCFHGQTDKLSLFSTLANTRNAQCFDPRDKVYGLFGICDSNGIKVSYDEDSSVADLYYEVALDCLRTDTARLPRLLSCVDHISKLQDLPSWVPDWSLSRQTSSLGFSTSSDGVYAASGRWWCPSFSIHPNRKELLVQGKIFDVVKETAEVCTVPNIAHEDPRSTNQHILPWIELAKQCFPYPGGCMLFEAFWHTLVAGKDGEGRQKSPATFAEVFSLLLDETTGQCPTFPDQTYSARQRRPEGKGKLELANLYSRTPALVYQEIRSALRSAIRNQRLGTTAKGYLGLLPRQAKPGDIVCVLFGCNVPFIIRKADGDKYRLVGECYVHGIMRGEVINMDDVPYIVITLV</sequence>
<evidence type="ECO:0000313" key="2">
    <source>
        <dbReference type="EMBL" id="KAF2138221.1"/>
    </source>
</evidence>